<protein>
    <submittedName>
        <fullName evidence="2">Uncharacterized protein</fullName>
    </submittedName>
</protein>
<sequence>GLLGRGGGGEGDRERLGAAGGGGGEEGDRERLGAAGEVAGRTREIRGCWEGRGRGDVRDTENAQWRGSSTA</sequence>
<name>A0AAE0ZZX2_9GAST</name>
<feature type="non-terminal residue" evidence="2">
    <location>
        <position position="1"/>
    </location>
</feature>
<dbReference type="AlphaFoldDB" id="A0AAE0ZZX2"/>
<feature type="compositionally biased region" description="Polar residues" evidence="1">
    <location>
        <begin position="62"/>
        <end position="71"/>
    </location>
</feature>
<comment type="caution">
    <text evidence="2">The sequence shown here is derived from an EMBL/GenBank/DDBJ whole genome shotgun (WGS) entry which is preliminary data.</text>
</comment>
<evidence type="ECO:0000313" key="3">
    <source>
        <dbReference type="Proteomes" id="UP001283361"/>
    </source>
</evidence>
<dbReference type="EMBL" id="JAWDGP010002957">
    <property type="protein sequence ID" value="KAK3778398.1"/>
    <property type="molecule type" value="Genomic_DNA"/>
</dbReference>
<feature type="compositionally biased region" description="Basic and acidic residues" evidence="1">
    <location>
        <begin position="50"/>
        <end position="61"/>
    </location>
</feature>
<organism evidence="2 3">
    <name type="scientific">Elysia crispata</name>
    <name type="common">lettuce slug</name>
    <dbReference type="NCBI Taxonomy" id="231223"/>
    <lineage>
        <taxon>Eukaryota</taxon>
        <taxon>Metazoa</taxon>
        <taxon>Spiralia</taxon>
        <taxon>Lophotrochozoa</taxon>
        <taxon>Mollusca</taxon>
        <taxon>Gastropoda</taxon>
        <taxon>Heterobranchia</taxon>
        <taxon>Euthyneura</taxon>
        <taxon>Panpulmonata</taxon>
        <taxon>Sacoglossa</taxon>
        <taxon>Placobranchoidea</taxon>
        <taxon>Plakobranchidae</taxon>
        <taxon>Elysia</taxon>
    </lineage>
</organism>
<feature type="region of interest" description="Disordered" evidence="1">
    <location>
        <begin position="50"/>
        <end position="71"/>
    </location>
</feature>
<keyword evidence="3" id="KW-1185">Reference proteome</keyword>
<reference evidence="2" key="1">
    <citation type="journal article" date="2023" name="G3 (Bethesda)">
        <title>A reference genome for the long-term kleptoplast-retaining sea slug Elysia crispata morphotype clarki.</title>
        <authorList>
            <person name="Eastman K.E."/>
            <person name="Pendleton A.L."/>
            <person name="Shaikh M.A."/>
            <person name="Suttiyut T."/>
            <person name="Ogas R."/>
            <person name="Tomko P."/>
            <person name="Gavelis G."/>
            <person name="Widhalm J.R."/>
            <person name="Wisecaver J.H."/>
        </authorList>
    </citation>
    <scope>NUCLEOTIDE SEQUENCE</scope>
    <source>
        <strain evidence="2">ECLA1</strain>
    </source>
</reference>
<proteinExistence type="predicted"/>
<evidence type="ECO:0000256" key="1">
    <source>
        <dbReference type="SAM" id="MobiDB-lite"/>
    </source>
</evidence>
<gene>
    <name evidence="2" type="ORF">RRG08_007489</name>
</gene>
<accession>A0AAE0ZZX2</accession>
<evidence type="ECO:0000313" key="2">
    <source>
        <dbReference type="EMBL" id="KAK3778398.1"/>
    </source>
</evidence>
<feature type="region of interest" description="Disordered" evidence="1">
    <location>
        <begin position="1"/>
        <end position="38"/>
    </location>
</feature>
<dbReference type="Proteomes" id="UP001283361">
    <property type="component" value="Unassembled WGS sequence"/>
</dbReference>